<reference evidence="1" key="1">
    <citation type="journal article" date="2014" name="Front. Microbiol.">
        <title>High frequency of phylogenetically diverse reductive dehalogenase-homologous genes in deep subseafloor sedimentary metagenomes.</title>
        <authorList>
            <person name="Kawai M."/>
            <person name="Futagami T."/>
            <person name="Toyoda A."/>
            <person name="Takaki Y."/>
            <person name="Nishi S."/>
            <person name="Hori S."/>
            <person name="Arai W."/>
            <person name="Tsubouchi T."/>
            <person name="Morono Y."/>
            <person name="Uchiyama I."/>
            <person name="Ito T."/>
            <person name="Fujiyama A."/>
            <person name="Inagaki F."/>
            <person name="Takami H."/>
        </authorList>
    </citation>
    <scope>NUCLEOTIDE SEQUENCE</scope>
    <source>
        <strain evidence="1">Expedition CK06-06</strain>
    </source>
</reference>
<accession>X1NBF7</accession>
<feature type="non-terminal residue" evidence="1">
    <location>
        <position position="283"/>
    </location>
</feature>
<proteinExistence type="predicted"/>
<evidence type="ECO:0000313" key="1">
    <source>
        <dbReference type="EMBL" id="GAI24175.1"/>
    </source>
</evidence>
<gene>
    <name evidence="1" type="ORF">S06H3_29825</name>
</gene>
<name>X1NBF7_9ZZZZ</name>
<organism evidence="1">
    <name type="scientific">marine sediment metagenome</name>
    <dbReference type="NCBI Taxonomy" id="412755"/>
    <lineage>
        <taxon>unclassified sequences</taxon>
        <taxon>metagenomes</taxon>
        <taxon>ecological metagenomes</taxon>
    </lineage>
</organism>
<protein>
    <recommendedName>
        <fullName evidence="2">Carbohydrate kinase PfkB domain-containing protein</fullName>
    </recommendedName>
</protein>
<dbReference type="AlphaFoldDB" id="X1NBF7"/>
<dbReference type="EMBL" id="BARV01017509">
    <property type="protein sequence ID" value="GAI24175.1"/>
    <property type="molecule type" value="Genomic_DNA"/>
</dbReference>
<evidence type="ECO:0008006" key="2">
    <source>
        <dbReference type="Google" id="ProtNLM"/>
    </source>
</evidence>
<feature type="non-terminal residue" evidence="1">
    <location>
        <position position="1"/>
    </location>
</feature>
<comment type="caution">
    <text evidence="1">The sequence shown here is derived from an EMBL/GenBank/DDBJ whole genome shotgun (WGS) entry which is preliminary data.</text>
</comment>
<sequence length="283" mass="31508">TEKKVLSPKLNQIENIPPSKIIHFMASLDRFPYSRNKGDSKGSVYRIKEYKGYAGPISSSSNLLKVEDDDNSSEILVIDDAGNGFSEAPKTYWPSALISGKPRIVIYKMTQHNAQGELWDTLQKFHADRLIVVIGADDLRRSGVMLSRKLSWERTAKEFVWQMASNPALISLSNCAYLIVRFGMEGAILYRRRGGTVKSSLFFDPKIGEDCFCDFYPGKMLGVGSAFVAALTAILSDKGFKGIEEGIFYGLNSARRLLQLGFGKDISELDYPGSEIFKTVSED</sequence>